<comment type="similarity">
    <text evidence="1 4">Belongs to the UDP-glycosyltransferase family.</text>
</comment>
<keyword evidence="8" id="KW-1185">Reference proteome</keyword>
<accession>A0A200R8J1</accession>
<keyword evidence="6" id="KW-0175">Coiled coil</keyword>
<dbReference type="SUPFAM" id="SSF53756">
    <property type="entry name" value="UDP-Glycosyltransferase/glycogen phosphorylase"/>
    <property type="match status" value="1"/>
</dbReference>
<dbReference type="OMA" id="IDKHECM"/>
<evidence type="ECO:0000313" key="7">
    <source>
        <dbReference type="EMBL" id="OVA19025.1"/>
    </source>
</evidence>
<gene>
    <name evidence="7" type="ORF">BVC80_8335g9</name>
</gene>
<dbReference type="FunFam" id="3.40.50.2000:FF:000071">
    <property type="entry name" value="Glycosyltransferase"/>
    <property type="match status" value="1"/>
</dbReference>
<evidence type="ECO:0000256" key="2">
    <source>
        <dbReference type="ARBA" id="ARBA00022676"/>
    </source>
</evidence>
<dbReference type="GO" id="GO:0035251">
    <property type="term" value="F:UDP-glucosyltransferase activity"/>
    <property type="evidence" value="ECO:0007669"/>
    <property type="project" value="TreeGrafter"/>
</dbReference>
<feature type="coiled-coil region" evidence="6">
    <location>
        <begin position="436"/>
        <end position="463"/>
    </location>
</feature>
<name>A0A200R8J1_MACCD</name>
<dbReference type="AlphaFoldDB" id="A0A200R8J1"/>
<evidence type="ECO:0000256" key="3">
    <source>
        <dbReference type="ARBA" id="ARBA00022679"/>
    </source>
</evidence>
<dbReference type="PROSITE" id="PS00375">
    <property type="entry name" value="UDPGT"/>
    <property type="match status" value="1"/>
</dbReference>
<dbReference type="FunCoup" id="A0A200R8J1">
    <property type="interactions" value="221"/>
</dbReference>
<dbReference type="InterPro" id="IPR002213">
    <property type="entry name" value="UDP_glucos_trans"/>
</dbReference>
<dbReference type="Pfam" id="PF00201">
    <property type="entry name" value="UDPGT"/>
    <property type="match status" value="1"/>
</dbReference>
<reference evidence="7 8" key="1">
    <citation type="journal article" date="2017" name="Mol. Plant">
        <title>The Genome of Medicinal Plant Macleaya cordata Provides New Insights into Benzylisoquinoline Alkaloids Metabolism.</title>
        <authorList>
            <person name="Liu X."/>
            <person name="Liu Y."/>
            <person name="Huang P."/>
            <person name="Ma Y."/>
            <person name="Qing Z."/>
            <person name="Tang Q."/>
            <person name="Cao H."/>
            <person name="Cheng P."/>
            <person name="Zheng Y."/>
            <person name="Yuan Z."/>
            <person name="Zhou Y."/>
            <person name="Liu J."/>
            <person name="Tang Z."/>
            <person name="Zhuo Y."/>
            <person name="Zhang Y."/>
            <person name="Yu L."/>
            <person name="Huang J."/>
            <person name="Yang P."/>
            <person name="Peng Q."/>
            <person name="Zhang J."/>
            <person name="Jiang W."/>
            <person name="Zhang Z."/>
            <person name="Lin K."/>
            <person name="Ro D.K."/>
            <person name="Chen X."/>
            <person name="Xiong X."/>
            <person name="Shang Y."/>
            <person name="Huang S."/>
            <person name="Zeng J."/>
        </authorList>
    </citation>
    <scope>NUCLEOTIDE SEQUENCE [LARGE SCALE GENOMIC DNA]</scope>
    <source>
        <strain evidence="8">cv. BLH2017</strain>
        <tissue evidence="7">Root</tissue>
    </source>
</reference>
<dbReference type="EC" id="2.4.1.-" evidence="5"/>
<comment type="caution">
    <text evidence="7">The sequence shown here is derived from an EMBL/GenBank/DDBJ whole genome shotgun (WGS) entry which is preliminary data.</text>
</comment>
<dbReference type="Proteomes" id="UP000195402">
    <property type="component" value="Unassembled WGS sequence"/>
</dbReference>
<dbReference type="STRING" id="56857.A0A200R8J1"/>
<proteinExistence type="inferred from homology"/>
<keyword evidence="3 4" id="KW-0808">Transferase</keyword>
<evidence type="ECO:0000256" key="4">
    <source>
        <dbReference type="RuleBase" id="RU003718"/>
    </source>
</evidence>
<dbReference type="CDD" id="cd03784">
    <property type="entry name" value="GT1_Gtf-like"/>
    <property type="match status" value="1"/>
</dbReference>
<evidence type="ECO:0000256" key="5">
    <source>
        <dbReference type="RuleBase" id="RU362057"/>
    </source>
</evidence>
<sequence>MDSEAHHQLHAFFFPFMAYGHMIPTVDIARLFAAHRVKVTIILTPLNAPIFSKTIERDRSSGLDIHIQILQFPAIEAGLPEGIENVEVLTSPEMVPKFFVAIKMLQEPLEHLMEEHHPDFIIADMFLPFATEAAGKFGIPLLIFHGTNFFYQCVQESLKCHKPYKGVTSDSETFVVPGLPDKIEMTRLQFTNDFKVETEFNTKLMDQMRDAELKSFGVLVNSFYELEPAYAEHYKNVMGRRAWHIGPVSLRNRDTIDKVQRGKKASIDEHYVLNWLDTKEPNSVLYICFGSMSRISRSQLYEMAMGLEDSGFSFVWVVRTLKDEEVERFLPEGFEERMEGKGLIIRDWAPQVLILDHPAVGGFMTHCGWNSILEGVTAGVPMITWPMFAEQFYNENLVTQVLKIGIQVGVEESNSWIETKDVSVKKEKIGNVVTQLMGDGEEAEEMRRKVKELSEKAKRAVEEGGSSYEDLNALIEELKMCRKPSP</sequence>
<evidence type="ECO:0000256" key="6">
    <source>
        <dbReference type="SAM" id="Coils"/>
    </source>
</evidence>
<dbReference type="FunFam" id="3.40.50.2000:FF:000047">
    <property type="entry name" value="Glycosyltransferase"/>
    <property type="match status" value="1"/>
</dbReference>
<evidence type="ECO:0000256" key="1">
    <source>
        <dbReference type="ARBA" id="ARBA00009995"/>
    </source>
</evidence>
<keyword evidence="2 4" id="KW-0328">Glycosyltransferase</keyword>
<dbReference type="PANTHER" id="PTHR48047:SF45">
    <property type="entry name" value="SCOPOLETIN GLUCOSYLTRANSFERASE-LIKE"/>
    <property type="match status" value="1"/>
</dbReference>
<dbReference type="InParanoid" id="A0A200R8J1"/>
<dbReference type="PANTHER" id="PTHR48047">
    <property type="entry name" value="GLYCOSYLTRANSFERASE"/>
    <property type="match status" value="1"/>
</dbReference>
<dbReference type="OrthoDB" id="5835829at2759"/>
<organism evidence="7 8">
    <name type="scientific">Macleaya cordata</name>
    <name type="common">Five-seeded plume-poppy</name>
    <name type="synonym">Bocconia cordata</name>
    <dbReference type="NCBI Taxonomy" id="56857"/>
    <lineage>
        <taxon>Eukaryota</taxon>
        <taxon>Viridiplantae</taxon>
        <taxon>Streptophyta</taxon>
        <taxon>Embryophyta</taxon>
        <taxon>Tracheophyta</taxon>
        <taxon>Spermatophyta</taxon>
        <taxon>Magnoliopsida</taxon>
        <taxon>Ranunculales</taxon>
        <taxon>Papaveraceae</taxon>
        <taxon>Papaveroideae</taxon>
        <taxon>Macleaya</taxon>
    </lineage>
</organism>
<dbReference type="EMBL" id="MVGT01000307">
    <property type="protein sequence ID" value="OVA19025.1"/>
    <property type="molecule type" value="Genomic_DNA"/>
</dbReference>
<protein>
    <recommendedName>
        <fullName evidence="5">Glycosyltransferase</fullName>
        <ecNumber evidence="5">2.4.1.-</ecNumber>
    </recommendedName>
</protein>
<evidence type="ECO:0000313" key="8">
    <source>
        <dbReference type="Proteomes" id="UP000195402"/>
    </source>
</evidence>
<dbReference type="InterPro" id="IPR035595">
    <property type="entry name" value="UDP_glycos_trans_CS"/>
</dbReference>
<dbReference type="Gene3D" id="3.40.50.2000">
    <property type="entry name" value="Glycogen Phosphorylase B"/>
    <property type="match status" value="2"/>
</dbReference>